<protein>
    <recommendedName>
        <fullName evidence="4">Glutamate-ammonia-ligase adenylyltransferase</fullName>
    </recommendedName>
</protein>
<evidence type="ECO:0000313" key="3">
    <source>
        <dbReference type="Proteomes" id="UP000031631"/>
    </source>
</evidence>
<keyword evidence="3" id="KW-1185">Reference proteome</keyword>
<dbReference type="KEGG" id="tbn:TBH_C0415"/>
<evidence type="ECO:0000256" key="1">
    <source>
        <dbReference type="SAM" id="Phobius"/>
    </source>
</evidence>
<keyword evidence="1" id="KW-0812">Transmembrane</keyword>
<dbReference type="AlphaFoldDB" id="A0A7U6JHM7"/>
<gene>
    <name evidence="2" type="ORF">TBH_C0415</name>
</gene>
<name>A0A7U6JHM7_9GAMM</name>
<evidence type="ECO:0008006" key="4">
    <source>
        <dbReference type="Google" id="ProtNLM"/>
    </source>
</evidence>
<evidence type="ECO:0000313" key="2">
    <source>
        <dbReference type="EMBL" id="BAO43360.1"/>
    </source>
</evidence>
<dbReference type="OrthoDB" id="9181276at2"/>
<organism evidence="2 3">
    <name type="scientific">Thiolapillus brandeum</name>
    <dbReference type="NCBI Taxonomy" id="1076588"/>
    <lineage>
        <taxon>Bacteria</taxon>
        <taxon>Pseudomonadati</taxon>
        <taxon>Pseudomonadota</taxon>
        <taxon>Gammaproteobacteria</taxon>
        <taxon>Chromatiales</taxon>
        <taxon>Sedimenticolaceae</taxon>
        <taxon>Thiolapillus</taxon>
    </lineage>
</organism>
<accession>A0A7U6JHM7</accession>
<proteinExistence type="predicted"/>
<sequence length="142" mass="15623">MPELDRGTKIYAAVLLAAVLGLVFLALYQPPQVARLNDLLAADPQVGSFPYRFRVLRIDNGVAVMSTPRSSAVPVAQVLGKIFPDLSNAEPSSPRFRKLQDQLASTQKHAKALVLKDPDIKGIQWELDKDWLMQHGVQPGPL</sequence>
<dbReference type="EMBL" id="AP012273">
    <property type="protein sequence ID" value="BAO43360.1"/>
    <property type="molecule type" value="Genomic_DNA"/>
</dbReference>
<keyword evidence="1" id="KW-1133">Transmembrane helix</keyword>
<reference evidence="2 3" key="1">
    <citation type="journal article" date="2014" name="PLoS ONE">
        <title>Physiological and genomic features of a novel sulfur-oxidizing gammaproteobacterium belonging to a previously uncultivated symbiotic lineage isolated from a hydrothermal vent.</title>
        <authorList>
            <person name="Nunoura T."/>
            <person name="Takaki Y."/>
            <person name="Kazama H."/>
            <person name="Kakuta J."/>
            <person name="Shimamura S."/>
            <person name="Makita H."/>
            <person name="Hirai M."/>
            <person name="Miyazaki M."/>
            <person name="Takai K."/>
        </authorList>
    </citation>
    <scope>NUCLEOTIDE SEQUENCE [LARGE SCALE GENOMIC DNA]</scope>
    <source>
        <strain evidence="2 3">Hiromi1</strain>
    </source>
</reference>
<dbReference type="Proteomes" id="UP000031631">
    <property type="component" value="Chromosome"/>
</dbReference>
<keyword evidence="1" id="KW-0472">Membrane</keyword>
<feature type="transmembrane region" description="Helical" evidence="1">
    <location>
        <begin position="10"/>
        <end position="28"/>
    </location>
</feature>
<dbReference type="RefSeq" id="WP_041064967.1">
    <property type="nucleotide sequence ID" value="NZ_AP012273.1"/>
</dbReference>